<proteinExistence type="predicted"/>
<reference evidence="1 2" key="1">
    <citation type="submission" date="2016-11" db="EMBL/GenBank/DDBJ databases">
        <title>Study of marine rhodopsin-containing bacteria.</title>
        <authorList>
            <person name="Yoshizawa S."/>
            <person name="Kumagai Y."/>
            <person name="Kogure K."/>
        </authorList>
    </citation>
    <scope>NUCLEOTIDE SEQUENCE [LARGE SCALE GENOMIC DNA]</scope>
    <source>
        <strain evidence="1 2">SAORIC-28</strain>
    </source>
</reference>
<comment type="caution">
    <text evidence="1">The sequence shown here is derived from an EMBL/GenBank/DDBJ whole genome shotgun (WGS) entry which is preliminary data.</text>
</comment>
<dbReference type="EMBL" id="MQWD01000001">
    <property type="protein sequence ID" value="PAP76512.1"/>
    <property type="molecule type" value="Genomic_DNA"/>
</dbReference>
<evidence type="ECO:0000313" key="2">
    <source>
        <dbReference type="Proteomes" id="UP000216339"/>
    </source>
</evidence>
<evidence type="ECO:0000313" key="1">
    <source>
        <dbReference type="EMBL" id="PAP76512.1"/>
    </source>
</evidence>
<sequence length="227" mass="24814">MPSLRAPLSATVAALAVLGLGACDSSYDDYYEEDTSLQVFVADFSFDPDEYDPPRADEDLKTASFDSRDATVTRGSLDDALELAGDGALVMLYIDLELVSAFDGAEGNTTWSALPLSRSFEELVLATDGEGGTFEIPVVGYTASYEYSFDNDDLYFDVVSSAPYTDFSDDPRVLFDFIVPQRVDGSGDIDLRLVVIPDELYYTNARAGARIDLRDYEAVKAAYNLPD</sequence>
<protein>
    <submittedName>
        <fullName evidence="1">Uncharacterized protein</fullName>
    </submittedName>
</protein>
<accession>A0A271IZ72</accession>
<dbReference type="Proteomes" id="UP000216339">
    <property type="component" value="Unassembled WGS sequence"/>
</dbReference>
<keyword evidence="2" id="KW-1185">Reference proteome</keyword>
<dbReference type="RefSeq" id="WP_095510169.1">
    <property type="nucleotide sequence ID" value="NZ_MQWD01000001.1"/>
</dbReference>
<dbReference type="OrthoDB" id="1524237at2"/>
<dbReference type="AlphaFoldDB" id="A0A271IZ72"/>
<dbReference type="PROSITE" id="PS51257">
    <property type="entry name" value="PROKAR_LIPOPROTEIN"/>
    <property type="match status" value="1"/>
</dbReference>
<name>A0A271IZ72_9BACT</name>
<organism evidence="1 2">
    <name type="scientific">Rubrivirga marina</name>
    <dbReference type="NCBI Taxonomy" id="1196024"/>
    <lineage>
        <taxon>Bacteria</taxon>
        <taxon>Pseudomonadati</taxon>
        <taxon>Rhodothermota</taxon>
        <taxon>Rhodothermia</taxon>
        <taxon>Rhodothermales</taxon>
        <taxon>Rubricoccaceae</taxon>
        <taxon>Rubrivirga</taxon>
    </lineage>
</organism>
<gene>
    <name evidence="1" type="ORF">BSZ37_08690</name>
</gene>